<protein>
    <recommendedName>
        <fullName evidence="9">Cobalamin biosynthesis protein CobD</fullName>
    </recommendedName>
</protein>
<comment type="subcellular location">
    <subcellularLocation>
        <location evidence="1 9">Cell membrane</location>
        <topology evidence="1 9">Multi-pass membrane protein</topology>
    </subcellularLocation>
</comment>
<dbReference type="NCBIfam" id="TIGR00380">
    <property type="entry name" value="cobal_cbiB"/>
    <property type="match status" value="1"/>
</dbReference>
<evidence type="ECO:0000256" key="5">
    <source>
        <dbReference type="ARBA" id="ARBA00022573"/>
    </source>
</evidence>
<dbReference type="STRING" id="1330534.L323_17525"/>
<accession>U4QZA7</accession>
<evidence type="ECO:0000256" key="4">
    <source>
        <dbReference type="ARBA" id="ARBA00022475"/>
    </source>
</evidence>
<dbReference type="GO" id="GO:0005886">
    <property type="term" value="C:plasma membrane"/>
    <property type="evidence" value="ECO:0007669"/>
    <property type="project" value="UniProtKB-SubCell"/>
</dbReference>
<feature type="transmembrane region" description="Helical" evidence="9">
    <location>
        <begin position="209"/>
        <end position="230"/>
    </location>
</feature>
<reference evidence="10 11" key="1">
    <citation type="journal article" date="2013" name="Genome Announc.">
        <title>Draft Genome Sequence of the Cellulolytic Bacterium Clostridium papyrosolvens C7 (ATCC 700395).</title>
        <authorList>
            <person name="Zepeda V."/>
            <person name="Dassa B."/>
            <person name="Borovok I."/>
            <person name="Lamed R."/>
            <person name="Bayer E.A."/>
            <person name="Cate J.H."/>
        </authorList>
    </citation>
    <scope>NUCLEOTIDE SEQUENCE [LARGE SCALE GENOMIC DNA]</scope>
    <source>
        <strain evidence="10 11">C7</strain>
    </source>
</reference>
<dbReference type="Pfam" id="PF03186">
    <property type="entry name" value="CobD_Cbib"/>
    <property type="match status" value="1"/>
</dbReference>
<gene>
    <name evidence="9" type="primary">cobD</name>
    <name evidence="10" type="ORF">L323_17525</name>
</gene>
<proteinExistence type="inferred from homology"/>
<dbReference type="RefSeq" id="WP_020816893.1">
    <property type="nucleotide sequence ID" value="NZ_ATAY01000088.1"/>
</dbReference>
<evidence type="ECO:0000256" key="2">
    <source>
        <dbReference type="ARBA" id="ARBA00004953"/>
    </source>
</evidence>
<keyword evidence="7 9" id="KW-1133">Transmembrane helix</keyword>
<dbReference type="GO" id="GO:0015420">
    <property type="term" value="F:ABC-type vitamin B12 transporter activity"/>
    <property type="evidence" value="ECO:0007669"/>
    <property type="project" value="UniProtKB-UniRule"/>
</dbReference>
<dbReference type="Proteomes" id="UP000016860">
    <property type="component" value="Unassembled WGS sequence"/>
</dbReference>
<feature type="transmembrane region" description="Helical" evidence="9">
    <location>
        <begin position="53"/>
        <end position="74"/>
    </location>
</feature>
<evidence type="ECO:0000256" key="6">
    <source>
        <dbReference type="ARBA" id="ARBA00022692"/>
    </source>
</evidence>
<evidence type="ECO:0000256" key="1">
    <source>
        <dbReference type="ARBA" id="ARBA00004651"/>
    </source>
</evidence>
<dbReference type="UniPathway" id="UPA00148"/>
<feature type="transmembrane region" description="Helical" evidence="9">
    <location>
        <begin position="80"/>
        <end position="99"/>
    </location>
</feature>
<dbReference type="HAMAP" id="MF_00024">
    <property type="entry name" value="CobD_CbiB"/>
    <property type="match status" value="1"/>
</dbReference>
<evidence type="ECO:0000313" key="10">
    <source>
        <dbReference type="EMBL" id="EPR09335.1"/>
    </source>
</evidence>
<name>U4QZA7_9FIRM</name>
<dbReference type="PANTHER" id="PTHR34308">
    <property type="entry name" value="COBALAMIN BIOSYNTHESIS PROTEIN CBIB"/>
    <property type="match status" value="1"/>
</dbReference>
<evidence type="ECO:0000313" key="11">
    <source>
        <dbReference type="Proteomes" id="UP000016860"/>
    </source>
</evidence>
<dbReference type="PATRIC" id="fig|1330534.3.peg.3480"/>
<dbReference type="GO" id="GO:0048472">
    <property type="term" value="F:threonine-phosphate decarboxylase activity"/>
    <property type="evidence" value="ECO:0007669"/>
    <property type="project" value="InterPro"/>
</dbReference>
<dbReference type="InterPro" id="IPR004485">
    <property type="entry name" value="Cobalamin_biosynth_CobD/CbiB"/>
</dbReference>
<dbReference type="AlphaFoldDB" id="U4QZA7"/>
<evidence type="ECO:0000256" key="3">
    <source>
        <dbReference type="ARBA" id="ARBA00006263"/>
    </source>
</evidence>
<feature type="transmembrane region" description="Helical" evidence="9">
    <location>
        <begin position="298"/>
        <end position="317"/>
    </location>
</feature>
<comment type="caution">
    <text evidence="10">The sequence shown here is derived from an EMBL/GenBank/DDBJ whole genome shotgun (WGS) entry which is preliminary data.</text>
</comment>
<organism evidence="10 11">
    <name type="scientific">Ruminiclostridium papyrosolvens C7</name>
    <dbReference type="NCBI Taxonomy" id="1330534"/>
    <lineage>
        <taxon>Bacteria</taxon>
        <taxon>Bacillati</taxon>
        <taxon>Bacillota</taxon>
        <taxon>Clostridia</taxon>
        <taxon>Eubacteriales</taxon>
        <taxon>Oscillospiraceae</taxon>
        <taxon>Ruminiclostridium</taxon>
    </lineage>
</organism>
<sequence>MKILIEVAIGFILDLILGDPSWLPHPIRLIGWFISKGEKLIRKAFPKSNKGEFVAGAVLAIIITAFSLIIPFLLLHFLSRLSICLEVAVASLFCYQILATKSLKTESMRVYYHLKNHDLTNARKYLSWIVGRDTQNLTKEGITKAAVETVAENTSDGVIAPLIFLVIGGAPLGFLYKAVNTMDSMIGYKNDKYLYFGRFAAKLDDVLNFIPAVLSAYIMVGASFICRLDYKNAFRIYKRDKRNHSSPNSAKTEAVCAGALNVQLAGDAYYFGKLVEKKTIGDNNRNIKIDDIKTANKLMYTTAHIALIILCGLRLVILNI</sequence>
<dbReference type="PANTHER" id="PTHR34308:SF1">
    <property type="entry name" value="COBALAMIN BIOSYNTHESIS PROTEIN CBIB"/>
    <property type="match status" value="1"/>
</dbReference>
<dbReference type="GO" id="GO:0009236">
    <property type="term" value="P:cobalamin biosynthetic process"/>
    <property type="evidence" value="ECO:0007669"/>
    <property type="project" value="UniProtKB-UniRule"/>
</dbReference>
<keyword evidence="4 9" id="KW-1003">Cell membrane</keyword>
<keyword evidence="5 9" id="KW-0169">Cobalamin biosynthesis</keyword>
<dbReference type="EMBL" id="ATAY01000088">
    <property type="protein sequence ID" value="EPR09335.1"/>
    <property type="molecule type" value="Genomic_DNA"/>
</dbReference>
<comment type="pathway">
    <text evidence="2 9">Cofactor biosynthesis; adenosylcobalamin biosynthesis.</text>
</comment>
<evidence type="ECO:0000256" key="7">
    <source>
        <dbReference type="ARBA" id="ARBA00022989"/>
    </source>
</evidence>
<feature type="transmembrane region" description="Helical" evidence="9">
    <location>
        <begin position="158"/>
        <end position="176"/>
    </location>
</feature>
<keyword evidence="8 9" id="KW-0472">Membrane</keyword>
<dbReference type="OrthoDB" id="9811967at2"/>
<keyword evidence="6 9" id="KW-0812">Transmembrane</keyword>
<comment type="similarity">
    <text evidence="3 9">Belongs to the CobD/CbiB family.</text>
</comment>
<comment type="function">
    <text evidence="9">Converts cobyric acid to cobinamide by the addition of aminopropanol on the F carboxylic group.</text>
</comment>
<evidence type="ECO:0000256" key="8">
    <source>
        <dbReference type="ARBA" id="ARBA00023136"/>
    </source>
</evidence>
<evidence type="ECO:0000256" key="9">
    <source>
        <dbReference type="HAMAP-Rule" id="MF_00024"/>
    </source>
</evidence>